<evidence type="ECO:0000313" key="3">
    <source>
        <dbReference type="Proteomes" id="UP000441399"/>
    </source>
</evidence>
<evidence type="ECO:0000313" key="2">
    <source>
        <dbReference type="EMBL" id="CAA0113745.1"/>
    </source>
</evidence>
<organism evidence="1 3">
    <name type="scientific">BD1-7 clade bacterium</name>
    <dbReference type="NCBI Taxonomy" id="2029982"/>
    <lineage>
        <taxon>Bacteria</taxon>
        <taxon>Pseudomonadati</taxon>
        <taxon>Pseudomonadota</taxon>
        <taxon>Gammaproteobacteria</taxon>
        <taxon>Cellvibrionales</taxon>
        <taxon>Spongiibacteraceae</taxon>
        <taxon>BD1-7 clade</taxon>
    </lineage>
</organism>
<dbReference type="EMBL" id="CACSIO010000020">
    <property type="protein sequence ID" value="CAA0113745.1"/>
    <property type="molecule type" value="Genomic_DNA"/>
</dbReference>
<reference evidence="1 3" key="1">
    <citation type="submission" date="2019-11" db="EMBL/GenBank/DDBJ databases">
        <authorList>
            <person name="Holert J."/>
        </authorList>
    </citation>
    <scope>NUCLEOTIDE SEQUENCE [LARGE SCALE GENOMIC DNA]</scope>
    <source>
        <strain evidence="1">SB11_3</strain>
    </source>
</reference>
<keyword evidence="3" id="KW-1185">Reference proteome</keyword>
<evidence type="ECO:0000313" key="1">
    <source>
        <dbReference type="EMBL" id="CAA0113606.1"/>
    </source>
</evidence>
<sequence>MQRYSNLGGDSNVVSYEIGPDYIKVQFSSGSPYIYTYASAGAQAVQEMCRLARAGHGLNSYIMRFAKHSYAR</sequence>
<proteinExistence type="predicted"/>
<gene>
    <name evidence="1" type="ORF">OPDIPICF_04745</name>
    <name evidence="2" type="ORF">OPDIPICF_04759</name>
</gene>
<name>A0A5S9Q8R2_9GAMM</name>
<evidence type="ECO:0008006" key="4">
    <source>
        <dbReference type="Google" id="ProtNLM"/>
    </source>
</evidence>
<protein>
    <recommendedName>
        <fullName evidence="4">KTSC domain-containing protein</fullName>
    </recommendedName>
</protein>
<accession>A0A5S9Q8R2</accession>
<dbReference type="AlphaFoldDB" id="A0A5S9Q8R2"/>
<dbReference type="Proteomes" id="UP000441399">
    <property type="component" value="Unassembled WGS sequence"/>
</dbReference>
<dbReference type="EMBL" id="CACSIO010000018">
    <property type="protein sequence ID" value="CAA0113606.1"/>
    <property type="molecule type" value="Genomic_DNA"/>
</dbReference>